<evidence type="ECO:0000313" key="5">
    <source>
        <dbReference type="Proteomes" id="UP000180175"/>
    </source>
</evidence>
<gene>
    <name evidence="4" type="ORF">AWH56_023410</name>
    <name evidence="3" type="ORF">AWH56_14480</name>
</gene>
<keyword evidence="2" id="KW-0732">Signal</keyword>
<feature type="region of interest" description="Disordered" evidence="1">
    <location>
        <begin position="26"/>
        <end position="75"/>
    </location>
</feature>
<reference evidence="3 5" key="1">
    <citation type="submission" date="2016-10" db="EMBL/GenBank/DDBJ databases">
        <title>Draft genome sequences of four alkaliphilic bacteria belonging to the Anaerobacillus genus.</title>
        <authorList>
            <person name="Bassil N.M."/>
            <person name="Lloyd J.R."/>
        </authorList>
    </citation>
    <scope>NUCLEOTIDE SEQUENCE [LARGE SCALE GENOMIC DNA]</scope>
    <source>
        <strain evidence="3 5">NB2006</strain>
    </source>
</reference>
<dbReference type="OrthoDB" id="1267107at2"/>
<keyword evidence="5" id="KW-1185">Reference proteome</keyword>
<evidence type="ECO:0000313" key="3">
    <source>
        <dbReference type="EMBL" id="OIJ12174.1"/>
    </source>
</evidence>
<dbReference type="PROSITE" id="PS51257">
    <property type="entry name" value="PROKAR_LIPOPROTEIN"/>
    <property type="match status" value="1"/>
</dbReference>
<dbReference type="EMBL" id="CP063356">
    <property type="protein sequence ID" value="QOY35587.1"/>
    <property type="molecule type" value="Genomic_DNA"/>
</dbReference>
<evidence type="ECO:0000313" key="4">
    <source>
        <dbReference type="EMBL" id="QOY35587.1"/>
    </source>
</evidence>
<proteinExistence type="predicted"/>
<reference evidence="4 5" key="2">
    <citation type="journal article" date="2017" name="Genome Announc.">
        <title>Draft Genome Sequences of Four Alkaliphilic Bacteria Belonging to the Anaerobacillus Genus.</title>
        <authorList>
            <person name="Bassil N.M."/>
            <person name="Lloyd J.R."/>
        </authorList>
    </citation>
    <scope>NUCLEOTIDE SEQUENCE [LARGE SCALE GENOMIC DNA]</scope>
    <source>
        <strain evidence="4 5">NB2006</strain>
    </source>
</reference>
<organism evidence="3 5">
    <name type="scientific">Anaerobacillus isosaccharinicus</name>
    <dbReference type="NCBI Taxonomy" id="1532552"/>
    <lineage>
        <taxon>Bacteria</taxon>
        <taxon>Bacillati</taxon>
        <taxon>Bacillota</taxon>
        <taxon>Bacilli</taxon>
        <taxon>Bacillales</taxon>
        <taxon>Bacillaceae</taxon>
        <taxon>Anaerobacillus</taxon>
    </lineage>
</organism>
<accession>A0A1S2LIN9</accession>
<dbReference type="Proteomes" id="UP000180175">
    <property type="component" value="Chromosome"/>
</dbReference>
<feature type="signal peptide" evidence="2">
    <location>
        <begin position="1"/>
        <end position="25"/>
    </location>
</feature>
<feature type="chain" id="PRO_5038219854" evidence="2">
    <location>
        <begin position="26"/>
        <end position="235"/>
    </location>
</feature>
<feature type="compositionally biased region" description="Acidic residues" evidence="1">
    <location>
        <begin position="27"/>
        <end position="54"/>
    </location>
</feature>
<sequence length="235" mass="27085">MKLYRLFFVIAIFLLLIGCMDGTQTDVEQDDTGSDTVEEEPADSESKEEDEELAENEKEEKEVQEGERKPETPEEAADEIVLAMDQKDMKKLASYVHPTKGVLFSPYAYVNVDEDKVFTAQEVEGLMDDETIYTWGVFDGKGNPIEMTFADYFDRFIYDEAYVDAEEKSVNERIGQGNTIDNTEDIFPDATVVEYHFSSIDPQYEGMDWRSLRLVLEEENGEWFLVAIIHDEWTI</sequence>
<dbReference type="KEGG" id="aia:AWH56_023410"/>
<dbReference type="RefSeq" id="WP_071317751.1">
    <property type="nucleotide sequence ID" value="NZ_CP063356.2"/>
</dbReference>
<reference evidence="4" key="4">
    <citation type="submission" date="2020-10" db="EMBL/GenBank/DDBJ databases">
        <authorList>
            <person name="Bassil N.M."/>
            <person name="Lloyd J.R."/>
        </authorList>
    </citation>
    <scope>NUCLEOTIDE SEQUENCE</scope>
    <source>
        <strain evidence="4">NB2006</strain>
    </source>
</reference>
<dbReference type="AlphaFoldDB" id="A0A1S2LIN9"/>
<protein>
    <submittedName>
        <fullName evidence="3">Uncharacterized protein</fullName>
    </submittedName>
</protein>
<feature type="compositionally biased region" description="Basic and acidic residues" evidence="1">
    <location>
        <begin position="55"/>
        <end position="72"/>
    </location>
</feature>
<reference evidence="4 5" key="3">
    <citation type="journal article" date="2019" name="Int. J. Syst. Evol. Microbiol.">
        <title>Anaerobacillus isosaccharinicus sp. nov., an alkaliphilic bacterium which degrades isosaccharinic acid.</title>
        <authorList>
            <person name="Bassil N.M."/>
            <person name="Lloyd J.R."/>
        </authorList>
    </citation>
    <scope>NUCLEOTIDE SEQUENCE [LARGE SCALE GENOMIC DNA]</scope>
    <source>
        <strain evidence="4 5">NB2006</strain>
    </source>
</reference>
<evidence type="ECO:0000256" key="1">
    <source>
        <dbReference type="SAM" id="MobiDB-lite"/>
    </source>
</evidence>
<evidence type="ECO:0000256" key="2">
    <source>
        <dbReference type="SAM" id="SignalP"/>
    </source>
</evidence>
<dbReference type="EMBL" id="LQXD01000129">
    <property type="protein sequence ID" value="OIJ12174.1"/>
    <property type="molecule type" value="Genomic_DNA"/>
</dbReference>
<name>A0A1S2LIN9_9BACI</name>